<feature type="domain" description="Acyl-CoA oxidase/dehydrogenase middle" evidence="7">
    <location>
        <begin position="172"/>
        <end position="270"/>
    </location>
</feature>
<name>A0ABW2RLA4_9BACL</name>
<dbReference type="SUPFAM" id="SSF56645">
    <property type="entry name" value="Acyl-CoA dehydrogenase NM domain-like"/>
    <property type="match status" value="1"/>
</dbReference>
<dbReference type="Pfam" id="PF02770">
    <property type="entry name" value="Acyl-CoA_dh_M"/>
    <property type="match status" value="1"/>
</dbReference>
<dbReference type="EMBL" id="JBHTBW010000037">
    <property type="protein sequence ID" value="MFC7441791.1"/>
    <property type="molecule type" value="Genomic_DNA"/>
</dbReference>
<dbReference type="InterPro" id="IPR009075">
    <property type="entry name" value="AcylCo_DH/oxidase_C"/>
</dbReference>
<keyword evidence="5" id="KW-0560">Oxidoreductase</keyword>
<protein>
    <submittedName>
        <fullName evidence="9">Acyl-CoA dehydrogenase family protein</fullName>
    </submittedName>
</protein>
<dbReference type="PROSITE" id="PS00073">
    <property type="entry name" value="ACYL_COA_DH_2"/>
    <property type="match status" value="1"/>
</dbReference>
<dbReference type="Gene3D" id="1.20.140.10">
    <property type="entry name" value="Butyryl-CoA Dehydrogenase, subunit A, domain 3"/>
    <property type="match status" value="1"/>
</dbReference>
<evidence type="ECO:0000313" key="10">
    <source>
        <dbReference type="Proteomes" id="UP001596500"/>
    </source>
</evidence>
<dbReference type="Gene3D" id="2.40.110.20">
    <property type="match status" value="1"/>
</dbReference>
<keyword evidence="4 5" id="KW-0274">FAD</keyword>
<dbReference type="Pfam" id="PF18158">
    <property type="entry name" value="AidB_N"/>
    <property type="match status" value="1"/>
</dbReference>
<dbReference type="PANTHER" id="PTHR42707">
    <property type="entry name" value="ACYL-COA DEHYDROGENASE"/>
    <property type="match status" value="1"/>
</dbReference>
<organism evidence="9 10">
    <name type="scientific">Laceyella putida</name>
    <dbReference type="NCBI Taxonomy" id="110101"/>
    <lineage>
        <taxon>Bacteria</taxon>
        <taxon>Bacillati</taxon>
        <taxon>Bacillota</taxon>
        <taxon>Bacilli</taxon>
        <taxon>Bacillales</taxon>
        <taxon>Thermoactinomycetaceae</taxon>
        <taxon>Laceyella</taxon>
    </lineage>
</organism>
<keyword evidence="10" id="KW-1185">Reference proteome</keyword>
<evidence type="ECO:0000259" key="6">
    <source>
        <dbReference type="Pfam" id="PF00441"/>
    </source>
</evidence>
<dbReference type="InterPro" id="IPR006091">
    <property type="entry name" value="Acyl-CoA_Oxase/DH_mid-dom"/>
</dbReference>
<evidence type="ECO:0000256" key="1">
    <source>
        <dbReference type="ARBA" id="ARBA00001974"/>
    </source>
</evidence>
<dbReference type="InterPro" id="IPR041504">
    <property type="entry name" value="AidB_N"/>
</dbReference>
<comment type="similarity">
    <text evidence="2 5">Belongs to the acyl-CoA dehydrogenase family.</text>
</comment>
<dbReference type="InterPro" id="IPR006089">
    <property type="entry name" value="Acyl-CoA_DH_CS"/>
</dbReference>
<feature type="domain" description="Acyl-CoA dehydrogenase/oxidase C-terminal" evidence="6">
    <location>
        <begin position="280"/>
        <end position="436"/>
    </location>
</feature>
<reference evidence="10" key="1">
    <citation type="journal article" date="2019" name="Int. J. Syst. Evol. Microbiol.">
        <title>The Global Catalogue of Microorganisms (GCM) 10K type strain sequencing project: providing services to taxonomists for standard genome sequencing and annotation.</title>
        <authorList>
            <consortium name="The Broad Institute Genomics Platform"/>
            <consortium name="The Broad Institute Genome Sequencing Center for Infectious Disease"/>
            <person name="Wu L."/>
            <person name="Ma J."/>
        </authorList>
    </citation>
    <scope>NUCLEOTIDE SEQUENCE [LARGE SCALE GENOMIC DNA]</scope>
    <source>
        <strain evidence="10">CGMCC 1.12942</strain>
    </source>
</reference>
<gene>
    <name evidence="9" type="ORF">ACFQNG_11850</name>
</gene>
<keyword evidence="3 5" id="KW-0285">Flavoprotein</keyword>
<evidence type="ECO:0000313" key="9">
    <source>
        <dbReference type="EMBL" id="MFC7441791.1"/>
    </source>
</evidence>
<dbReference type="RefSeq" id="WP_379865261.1">
    <property type="nucleotide sequence ID" value="NZ_JBHTBW010000037.1"/>
</dbReference>
<evidence type="ECO:0000256" key="4">
    <source>
        <dbReference type="ARBA" id="ARBA00022827"/>
    </source>
</evidence>
<sequence length="572" mass="64703">MLDDQNVRDGTDVNWFESDFTMKHYFHRYLPHLTEWGEERLIHLGAYAAGPMNQRANYTDRDGAPKLIRYDREGKEINEIWYNEGYLTTVGDCFEMGVVGWRYREDVPEKIPFFYTQLMHMLMSEAETGFTCPVALTMSVAFVLEKFGSETQKRQYLTRLASMERQTVMQGATFLTEIQGGSDVGATGTKAVKNGRHYLLTGEKWFASNCDAGVSIALARTGDQPGTKGLSLFLLPNRLENGEKNRISIRRLKDKLGVRAVASGELILDQAVGFLIGEENQGFRYMAEALNVSRMCTATGALGISRRAFLEATIYASKRQAFGRAITEYPMVRQTLLDMIVDIELTWALIAQMMLMFDRVHTKGEETEENVILLRLLLAMSKYRASEHAVKHAKEALELHGGNGYIEEYVTPRLLRDAQVNTVWEGTSNIMVLEVVKILSKEAKGNRGEKSALLHDIESILAKVTLPSLQAEVELLRKQSADVNEHIRSVLTANPVEQNAYARLLLNELVDLYCCAHLLEEAQYSIREHGSDRLAKLAQYAIQRTYRPEVYGIGKNNFPAIDLYDQAVCYTK</sequence>
<dbReference type="Proteomes" id="UP001596500">
    <property type="component" value="Unassembled WGS sequence"/>
</dbReference>
<evidence type="ECO:0000256" key="5">
    <source>
        <dbReference type="RuleBase" id="RU362125"/>
    </source>
</evidence>
<dbReference type="SUPFAM" id="SSF47203">
    <property type="entry name" value="Acyl-CoA dehydrogenase C-terminal domain-like"/>
    <property type="match status" value="1"/>
</dbReference>
<comment type="cofactor">
    <cofactor evidence="1 5">
        <name>FAD</name>
        <dbReference type="ChEBI" id="CHEBI:57692"/>
    </cofactor>
</comment>
<evidence type="ECO:0000259" key="7">
    <source>
        <dbReference type="Pfam" id="PF02770"/>
    </source>
</evidence>
<dbReference type="PANTHER" id="PTHR42707:SF2">
    <property type="entry name" value="ACD11 DEHYDROGENASE"/>
    <property type="match status" value="1"/>
</dbReference>
<evidence type="ECO:0000256" key="2">
    <source>
        <dbReference type="ARBA" id="ARBA00009347"/>
    </source>
</evidence>
<evidence type="ECO:0000256" key="3">
    <source>
        <dbReference type="ARBA" id="ARBA00022630"/>
    </source>
</evidence>
<evidence type="ECO:0000259" key="8">
    <source>
        <dbReference type="Pfam" id="PF18158"/>
    </source>
</evidence>
<dbReference type="InterPro" id="IPR052904">
    <property type="entry name" value="Acyl-CoA_dehydrogenase-like"/>
</dbReference>
<accession>A0ABW2RLA4</accession>
<proteinExistence type="inferred from homology"/>
<dbReference type="InterPro" id="IPR036250">
    <property type="entry name" value="AcylCo_DH-like_C"/>
</dbReference>
<feature type="domain" description="Adaptive response protein AidB N-terminal" evidence="8">
    <location>
        <begin position="11"/>
        <end position="162"/>
    </location>
</feature>
<dbReference type="Pfam" id="PF00441">
    <property type="entry name" value="Acyl-CoA_dh_1"/>
    <property type="match status" value="1"/>
</dbReference>
<dbReference type="InterPro" id="IPR009100">
    <property type="entry name" value="AcylCoA_DH/oxidase_NM_dom_sf"/>
</dbReference>
<comment type="caution">
    <text evidence="9">The sequence shown here is derived from an EMBL/GenBank/DDBJ whole genome shotgun (WGS) entry which is preliminary data.</text>
</comment>